<dbReference type="InterPro" id="IPR036388">
    <property type="entry name" value="WH-like_DNA-bd_sf"/>
</dbReference>
<evidence type="ECO:0000256" key="2">
    <source>
        <dbReference type="ARBA" id="ARBA00023015"/>
    </source>
</evidence>
<dbReference type="GO" id="GO:0003700">
    <property type="term" value="F:DNA-binding transcription factor activity"/>
    <property type="evidence" value="ECO:0007669"/>
    <property type="project" value="InterPro"/>
</dbReference>
<dbReference type="AlphaFoldDB" id="A0A6M0RLC3"/>
<dbReference type="PANTHER" id="PTHR30537">
    <property type="entry name" value="HTH-TYPE TRANSCRIPTIONAL REGULATOR"/>
    <property type="match status" value="1"/>
</dbReference>
<evidence type="ECO:0000256" key="3">
    <source>
        <dbReference type="ARBA" id="ARBA00023125"/>
    </source>
</evidence>
<evidence type="ECO:0000256" key="1">
    <source>
        <dbReference type="ARBA" id="ARBA00009437"/>
    </source>
</evidence>
<name>A0A6M0RLC3_9CYAN</name>
<dbReference type="Pfam" id="PF00126">
    <property type="entry name" value="HTH_1"/>
    <property type="match status" value="1"/>
</dbReference>
<sequence>MSKSLDRLTLLDTFVRIADAGSISAAARDLGLSQPSVSRQLAELETRFKTQLMHRTTHSLSLTVAGTELLADARQLLDSWEALEERHLDAQTTPRGKISVVAPIALGQNQLLDSMLRFQQQHPQISLVWQLQDSNIRFAEVGCDCWIKIGPVPDDSLKVEALGQVERMIVASPQLLANYGSINKPQALGQLPFVVLTPFEGDRIPLSNAKGMQVLVTPFAQMTTNSIIALHKATLAGMGASVLPRWFIEEDLADQRLVDILPQWRAPRLTIHVATLPGRYQPQRLRRFLECLRIEIGKIPGIQKPDR</sequence>
<evidence type="ECO:0000256" key="4">
    <source>
        <dbReference type="ARBA" id="ARBA00023163"/>
    </source>
</evidence>
<dbReference type="FunFam" id="1.10.10.10:FF:000001">
    <property type="entry name" value="LysR family transcriptional regulator"/>
    <property type="match status" value="1"/>
</dbReference>
<dbReference type="InterPro" id="IPR005119">
    <property type="entry name" value="LysR_subst-bd"/>
</dbReference>
<dbReference type="InterPro" id="IPR058163">
    <property type="entry name" value="LysR-type_TF_proteobact-type"/>
</dbReference>
<dbReference type="GO" id="GO:0043565">
    <property type="term" value="F:sequence-specific DNA binding"/>
    <property type="evidence" value="ECO:0007669"/>
    <property type="project" value="TreeGrafter"/>
</dbReference>
<reference evidence="6 7" key="1">
    <citation type="journal article" date="2020" name="Microb. Ecol.">
        <title>Ecogenomics of the Marine Benthic Filamentous Cyanobacterium Adonisia.</title>
        <authorList>
            <person name="Walter J.M."/>
            <person name="Coutinho F.H."/>
            <person name="Leomil L."/>
            <person name="Hargreaves P.I."/>
            <person name="Campeao M.E."/>
            <person name="Vieira V.V."/>
            <person name="Silva B.S."/>
            <person name="Fistarol G.O."/>
            <person name="Salomon P.S."/>
            <person name="Sawabe T."/>
            <person name="Mino S."/>
            <person name="Hosokawa M."/>
            <person name="Miyashita H."/>
            <person name="Maruyama F."/>
            <person name="van Verk M.C."/>
            <person name="Dutilh B.E."/>
            <person name="Thompson C.C."/>
            <person name="Thompson F.L."/>
        </authorList>
    </citation>
    <scope>NUCLEOTIDE SEQUENCE [LARGE SCALE GENOMIC DNA]</scope>
    <source>
        <strain evidence="6 7">CCMR0081</strain>
    </source>
</reference>
<evidence type="ECO:0000313" key="6">
    <source>
        <dbReference type="EMBL" id="NEZ56690.1"/>
    </source>
</evidence>
<dbReference type="SUPFAM" id="SSF53850">
    <property type="entry name" value="Periplasmic binding protein-like II"/>
    <property type="match status" value="1"/>
</dbReference>
<accession>A0A6M0RLC3</accession>
<dbReference type="Pfam" id="PF03466">
    <property type="entry name" value="LysR_substrate"/>
    <property type="match status" value="1"/>
</dbReference>
<dbReference type="Gene3D" id="1.10.10.10">
    <property type="entry name" value="Winged helix-like DNA-binding domain superfamily/Winged helix DNA-binding domain"/>
    <property type="match status" value="1"/>
</dbReference>
<dbReference type="Gene3D" id="3.40.190.290">
    <property type="match status" value="1"/>
</dbReference>
<organism evidence="6 7">
    <name type="scientific">Adonisia turfae CCMR0081</name>
    <dbReference type="NCBI Taxonomy" id="2292702"/>
    <lineage>
        <taxon>Bacteria</taxon>
        <taxon>Bacillati</taxon>
        <taxon>Cyanobacteriota</taxon>
        <taxon>Adonisia</taxon>
        <taxon>Adonisia turfae</taxon>
    </lineage>
</organism>
<dbReference type="CDD" id="cd08422">
    <property type="entry name" value="PBP2_CrgA_like"/>
    <property type="match status" value="1"/>
</dbReference>
<dbReference type="PRINTS" id="PR00039">
    <property type="entry name" value="HTHLYSR"/>
</dbReference>
<keyword evidence="3" id="KW-0238">DNA-binding</keyword>
<dbReference type="InterPro" id="IPR000847">
    <property type="entry name" value="LysR_HTH_N"/>
</dbReference>
<evidence type="ECO:0000259" key="5">
    <source>
        <dbReference type="PROSITE" id="PS50931"/>
    </source>
</evidence>
<comment type="caution">
    <text evidence="6">The sequence shown here is derived from an EMBL/GenBank/DDBJ whole genome shotgun (WGS) entry which is preliminary data.</text>
</comment>
<keyword evidence="2" id="KW-0805">Transcription regulation</keyword>
<dbReference type="PANTHER" id="PTHR30537:SF30">
    <property type="entry name" value="TRANSCRIPTIONAL REGULATOR-RELATED"/>
    <property type="match status" value="1"/>
</dbReference>
<gene>
    <name evidence="6" type="ORF">DXZ20_13590</name>
</gene>
<protein>
    <submittedName>
        <fullName evidence="6">LysR family transcriptional regulator</fullName>
    </submittedName>
</protein>
<dbReference type="InterPro" id="IPR036390">
    <property type="entry name" value="WH_DNA-bd_sf"/>
</dbReference>
<proteinExistence type="inferred from homology"/>
<dbReference type="RefSeq" id="WP_163663414.1">
    <property type="nucleotide sequence ID" value="NZ_QXHD01000004.1"/>
</dbReference>
<dbReference type="EMBL" id="QXHD01000004">
    <property type="protein sequence ID" value="NEZ56690.1"/>
    <property type="molecule type" value="Genomic_DNA"/>
</dbReference>
<comment type="similarity">
    <text evidence="1">Belongs to the LysR transcriptional regulatory family.</text>
</comment>
<evidence type="ECO:0000313" key="7">
    <source>
        <dbReference type="Proteomes" id="UP000481033"/>
    </source>
</evidence>
<dbReference type="PROSITE" id="PS50931">
    <property type="entry name" value="HTH_LYSR"/>
    <property type="match status" value="1"/>
</dbReference>
<keyword evidence="4" id="KW-0804">Transcription</keyword>
<keyword evidence="7" id="KW-1185">Reference proteome</keyword>
<dbReference type="Proteomes" id="UP000481033">
    <property type="component" value="Unassembled WGS sequence"/>
</dbReference>
<dbReference type="SUPFAM" id="SSF46785">
    <property type="entry name" value="Winged helix' DNA-binding domain"/>
    <property type="match status" value="1"/>
</dbReference>
<dbReference type="GO" id="GO:0006351">
    <property type="term" value="P:DNA-templated transcription"/>
    <property type="evidence" value="ECO:0007669"/>
    <property type="project" value="TreeGrafter"/>
</dbReference>
<feature type="domain" description="HTH lysR-type" evidence="5">
    <location>
        <begin position="6"/>
        <end position="63"/>
    </location>
</feature>